<accession>A0A9W6MPM6</accession>
<gene>
    <name evidence="2" type="ORF">GCM10017621_32930</name>
</gene>
<evidence type="ECO:0000313" key="3">
    <source>
        <dbReference type="Proteomes" id="UP001143486"/>
    </source>
</evidence>
<comment type="caution">
    <text evidence="2">The sequence shown here is derived from an EMBL/GenBank/DDBJ whole genome shotgun (WGS) entry which is preliminary data.</text>
</comment>
<dbReference type="EMBL" id="BSFE01000014">
    <property type="protein sequence ID" value="GLK53785.1"/>
    <property type="molecule type" value="Genomic_DNA"/>
</dbReference>
<reference evidence="2" key="2">
    <citation type="submission" date="2023-01" db="EMBL/GenBank/DDBJ databases">
        <authorList>
            <person name="Sun Q."/>
            <person name="Evtushenko L."/>
        </authorList>
    </citation>
    <scope>NUCLEOTIDE SEQUENCE</scope>
    <source>
        <strain evidence="2">VKM B-1513</strain>
    </source>
</reference>
<name>A0A9W6MPM6_9PROT</name>
<evidence type="ECO:0000313" key="2">
    <source>
        <dbReference type="EMBL" id="GLK53785.1"/>
    </source>
</evidence>
<sequence>MFQTAGLASRLSPDRGEVRAQRGVRGAPARAPLKTLCLAAFAAAPHPALRATFSPAGEKKVVAQATSHI</sequence>
<dbReference type="AlphaFoldDB" id="A0A9W6MPM6"/>
<protein>
    <submittedName>
        <fullName evidence="2">Uncharacterized protein</fullName>
    </submittedName>
</protein>
<reference evidence="2" key="1">
    <citation type="journal article" date="2014" name="Int. J. Syst. Evol. Microbiol.">
        <title>Complete genome sequence of Corynebacterium casei LMG S-19264T (=DSM 44701T), isolated from a smear-ripened cheese.</title>
        <authorList>
            <consortium name="US DOE Joint Genome Institute (JGI-PGF)"/>
            <person name="Walter F."/>
            <person name="Albersmeier A."/>
            <person name="Kalinowski J."/>
            <person name="Ruckert C."/>
        </authorList>
    </citation>
    <scope>NUCLEOTIDE SEQUENCE</scope>
    <source>
        <strain evidence="2">VKM B-1513</strain>
    </source>
</reference>
<proteinExistence type="predicted"/>
<dbReference type="Proteomes" id="UP001143486">
    <property type="component" value="Unassembled WGS sequence"/>
</dbReference>
<keyword evidence="3" id="KW-1185">Reference proteome</keyword>
<feature type="region of interest" description="Disordered" evidence="1">
    <location>
        <begin position="1"/>
        <end position="26"/>
    </location>
</feature>
<evidence type="ECO:0000256" key="1">
    <source>
        <dbReference type="SAM" id="MobiDB-lite"/>
    </source>
</evidence>
<organism evidence="2 3">
    <name type="scientific">Maricaulis virginensis</name>
    <dbReference type="NCBI Taxonomy" id="144022"/>
    <lineage>
        <taxon>Bacteria</taxon>
        <taxon>Pseudomonadati</taxon>
        <taxon>Pseudomonadota</taxon>
        <taxon>Alphaproteobacteria</taxon>
        <taxon>Maricaulales</taxon>
        <taxon>Maricaulaceae</taxon>
        <taxon>Maricaulis</taxon>
    </lineage>
</organism>